<dbReference type="PANTHER" id="PTHR43038:SF3">
    <property type="entry name" value="ABC TRANSPORTER G FAMILY MEMBER 20 ISOFORM X1"/>
    <property type="match status" value="1"/>
</dbReference>
<dbReference type="GO" id="GO:0016887">
    <property type="term" value="F:ATP hydrolysis activity"/>
    <property type="evidence" value="ECO:0007669"/>
    <property type="project" value="InterPro"/>
</dbReference>
<gene>
    <name evidence="4" type="ORF">bsdtb5_14940</name>
</gene>
<dbReference type="PROSITE" id="PS50893">
    <property type="entry name" value="ABC_TRANSPORTER_2"/>
    <property type="match status" value="1"/>
</dbReference>
<dbReference type="InterPro" id="IPR027417">
    <property type="entry name" value="P-loop_NTPase"/>
</dbReference>
<name>A0A7R7ICR2_9FIRM</name>
<reference evidence="4 5" key="1">
    <citation type="submission" date="2020-11" db="EMBL/GenBank/DDBJ databases">
        <title>Draft genome sequencing of a Lachnospiraceae strain isolated from anoxic soil subjected to BSD treatment.</title>
        <authorList>
            <person name="Uek A."/>
            <person name="Tonouchi A."/>
        </authorList>
    </citation>
    <scope>NUCLEOTIDE SEQUENCE [LARGE SCALE GENOMIC DNA]</scope>
    <source>
        <strain evidence="4 5">TB5</strain>
    </source>
</reference>
<proteinExistence type="predicted"/>
<dbReference type="RefSeq" id="WP_271715438.1">
    <property type="nucleotide sequence ID" value="NZ_AP024169.1"/>
</dbReference>
<dbReference type="InterPro" id="IPR003593">
    <property type="entry name" value="AAA+_ATPase"/>
</dbReference>
<keyword evidence="5" id="KW-1185">Reference proteome</keyword>
<feature type="domain" description="ABC transporter" evidence="3">
    <location>
        <begin position="3"/>
        <end position="230"/>
    </location>
</feature>
<dbReference type="EMBL" id="AP024169">
    <property type="protein sequence ID" value="BCN30199.1"/>
    <property type="molecule type" value="Genomic_DNA"/>
</dbReference>
<protein>
    <submittedName>
        <fullName evidence="4">ABC transporter ATP-binding protein</fullName>
    </submittedName>
</protein>
<organism evidence="4 5">
    <name type="scientific">Anaeromicropila herbilytica</name>
    <dbReference type="NCBI Taxonomy" id="2785025"/>
    <lineage>
        <taxon>Bacteria</taxon>
        <taxon>Bacillati</taxon>
        <taxon>Bacillota</taxon>
        <taxon>Clostridia</taxon>
        <taxon>Lachnospirales</taxon>
        <taxon>Lachnospiraceae</taxon>
        <taxon>Anaeromicropila</taxon>
    </lineage>
</organism>
<dbReference type="GO" id="GO:0005524">
    <property type="term" value="F:ATP binding"/>
    <property type="evidence" value="ECO:0007669"/>
    <property type="project" value="UniProtKB-KW"/>
</dbReference>
<evidence type="ECO:0000313" key="5">
    <source>
        <dbReference type="Proteomes" id="UP000595897"/>
    </source>
</evidence>
<dbReference type="PANTHER" id="PTHR43038">
    <property type="entry name" value="ATP-BINDING CASSETTE, SUB-FAMILY H, MEMBER 1"/>
    <property type="match status" value="1"/>
</dbReference>
<sequence>MNIEVNQIEKYFQKNKVLNQISMTIDSGKIFCLLGASGSGKTTLLRIIMGAINAEKGEVIIDGMKVPNRTLLSRIGFMPQNDALYDELTAWDNLKFFAGLQKIEGTTFIENAEEVLQVVGLSNEKKKLVRNYSGGMKKRLSLAITLIHQPKLLLLDEPTVGVDPVLRKNIWNYLKKIREQGTTILVTTHVMDEVLECDHAALLRNGHIIANDTVENLLSATTDGRIEELFFLGENE</sequence>
<dbReference type="SUPFAM" id="SSF52540">
    <property type="entry name" value="P-loop containing nucleoside triphosphate hydrolases"/>
    <property type="match status" value="1"/>
</dbReference>
<dbReference type="PROSITE" id="PS00211">
    <property type="entry name" value="ABC_TRANSPORTER_1"/>
    <property type="match status" value="1"/>
</dbReference>
<evidence type="ECO:0000256" key="1">
    <source>
        <dbReference type="ARBA" id="ARBA00022741"/>
    </source>
</evidence>
<dbReference type="Pfam" id="PF00005">
    <property type="entry name" value="ABC_tran"/>
    <property type="match status" value="1"/>
</dbReference>
<keyword evidence="1" id="KW-0547">Nucleotide-binding</keyword>
<dbReference type="AlphaFoldDB" id="A0A7R7ICR2"/>
<dbReference type="SMART" id="SM00382">
    <property type="entry name" value="AAA"/>
    <property type="match status" value="1"/>
</dbReference>
<dbReference type="KEGG" id="ahb:bsdtb5_14940"/>
<dbReference type="InterPro" id="IPR017871">
    <property type="entry name" value="ABC_transporter-like_CS"/>
</dbReference>
<accession>A0A7R7ICR2</accession>
<evidence type="ECO:0000256" key="2">
    <source>
        <dbReference type="ARBA" id="ARBA00022840"/>
    </source>
</evidence>
<dbReference type="Proteomes" id="UP000595897">
    <property type="component" value="Chromosome"/>
</dbReference>
<dbReference type="CDD" id="cd03230">
    <property type="entry name" value="ABC_DR_subfamily_A"/>
    <property type="match status" value="1"/>
</dbReference>
<evidence type="ECO:0000259" key="3">
    <source>
        <dbReference type="PROSITE" id="PS50893"/>
    </source>
</evidence>
<keyword evidence="2 4" id="KW-0067">ATP-binding</keyword>
<evidence type="ECO:0000313" key="4">
    <source>
        <dbReference type="EMBL" id="BCN30199.1"/>
    </source>
</evidence>
<dbReference type="InterPro" id="IPR003439">
    <property type="entry name" value="ABC_transporter-like_ATP-bd"/>
</dbReference>
<dbReference type="Gene3D" id="3.40.50.300">
    <property type="entry name" value="P-loop containing nucleotide triphosphate hydrolases"/>
    <property type="match status" value="1"/>
</dbReference>